<dbReference type="EMBL" id="CP059319">
    <property type="protein sequence ID" value="QTH21670.1"/>
    <property type="molecule type" value="Genomic_DNA"/>
</dbReference>
<dbReference type="InterPro" id="IPR000073">
    <property type="entry name" value="AB_hydrolase_1"/>
</dbReference>
<dbReference type="Pfam" id="PF12697">
    <property type="entry name" value="Abhydrolase_6"/>
    <property type="match status" value="1"/>
</dbReference>
<dbReference type="SUPFAM" id="SSF53474">
    <property type="entry name" value="alpha/beta-Hydrolases"/>
    <property type="match status" value="1"/>
</dbReference>
<protein>
    <submittedName>
        <fullName evidence="2">Alpha/beta fold hydrolase</fullName>
    </submittedName>
</protein>
<dbReference type="Gene3D" id="3.40.50.1820">
    <property type="entry name" value="alpha/beta hydrolase"/>
    <property type="match status" value="1"/>
</dbReference>
<dbReference type="PANTHER" id="PTHR43194">
    <property type="entry name" value="HYDROLASE ALPHA/BETA FOLD FAMILY"/>
    <property type="match status" value="1"/>
</dbReference>
<keyword evidence="2" id="KW-0378">Hydrolase</keyword>
<reference evidence="2" key="1">
    <citation type="submission" date="2020-07" db="EMBL/GenBank/DDBJ databases">
        <authorList>
            <person name="Camacho E."/>
        </authorList>
    </citation>
    <scope>NUCLEOTIDE SEQUENCE</scope>
    <source>
        <strain evidence="2">MPO218</strain>
    </source>
</reference>
<dbReference type="RefSeq" id="WP_208632849.1">
    <property type="nucleotide sequence ID" value="NZ_CP059319.1"/>
</dbReference>
<evidence type="ECO:0000313" key="3">
    <source>
        <dbReference type="Proteomes" id="UP000664914"/>
    </source>
</evidence>
<evidence type="ECO:0000259" key="1">
    <source>
        <dbReference type="Pfam" id="PF12697"/>
    </source>
</evidence>
<gene>
    <name evidence="2" type="ORF">HRJ34_25770</name>
</gene>
<proteinExistence type="predicted"/>
<sequence>MSGSSREAAGSFSVAVDGGAIPLVVRGAGTSALIFLHGWSLDHRIWLPQLRDDALADHHRLIAIDRRGFGVATAPPDLGREPDDLIAVLDRLSIERAVLIGQSQAGRVALQFALDHHDRLAGLVLVGAPVAGFHLPASEEDVPVERYRALVAAGSIEAMRRAWEAHPMVADTPAAAAILADYDGRDLLAPPPPAGPDIARIGTIEAPALVVTGERDTQWRRSVGDAAARALPRGRRAELADAGHLCNADAPQAFNMLLADFIRSAGL</sequence>
<dbReference type="Proteomes" id="UP000664914">
    <property type="component" value="Chromosome"/>
</dbReference>
<dbReference type="GO" id="GO:0016787">
    <property type="term" value="F:hydrolase activity"/>
    <property type="evidence" value="ECO:0007669"/>
    <property type="project" value="UniProtKB-KW"/>
</dbReference>
<reference evidence="2" key="2">
    <citation type="submission" date="2021-04" db="EMBL/GenBank/DDBJ databases">
        <title>Isolation and genomic analysis of the ibuprofen-degrading bacterium Sphingomonas strain MPO218.</title>
        <authorList>
            <person name="Aulestia M."/>
            <person name="Flores A."/>
            <person name="Mangas E.L."/>
            <person name="Perez-Pulido A.J."/>
            <person name="Santero E."/>
            <person name="Camacho E.M."/>
        </authorList>
    </citation>
    <scope>NUCLEOTIDE SEQUENCE</scope>
    <source>
        <strain evidence="2">MPO218</strain>
    </source>
</reference>
<dbReference type="InterPro" id="IPR050228">
    <property type="entry name" value="Carboxylesterase_BioH"/>
</dbReference>
<organism evidence="2 3">
    <name type="scientific">Rhizorhabdus wittichii</name>
    <dbReference type="NCBI Taxonomy" id="160791"/>
    <lineage>
        <taxon>Bacteria</taxon>
        <taxon>Pseudomonadati</taxon>
        <taxon>Pseudomonadota</taxon>
        <taxon>Alphaproteobacteria</taxon>
        <taxon>Sphingomonadales</taxon>
        <taxon>Sphingomonadaceae</taxon>
        <taxon>Rhizorhabdus</taxon>
    </lineage>
</organism>
<dbReference type="PANTHER" id="PTHR43194:SF5">
    <property type="entry name" value="PIMELOYL-[ACYL-CARRIER PROTEIN] METHYL ESTER ESTERASE"/>
    <property type="match status" value="1"/>
</dbReference>
<name>A0A975D4S1_9SPHN</name>
<dbReference type="InterPro" id="IPR029058">
    <property type="entry name" value="AB_hydrolase_fold"/>
</dbReference>
<evidence type="ECO:0000313" key="2">
    <source>
        <dbReference type="EMBL" id="QTH21670.1"/>
    </source>
</evidence>
<feature type="domain" description="AB hydrolase-1" evidence="1">
    <location>
        <begin position="33"/>
        <end position="255"/>
    </location>
</feature>
<dbReference type="AlphaFoldDB" id="A0A975D4S1"/>
<dbReference type="PRINTS" id="PR00111">
    <property type="entry name" value="ABHYDROLASE"/>
</dbReference>
<accession>A0A975D4S1</accession>